<reference evidence="4" key="1">
    <citation type="submission" date="2017-02" db="EMBL/GenBank/DDBJ databases">
        <authorList>
            <person name="Tafer H."/>
            <person name="Lopandic K."/>
        </authorList>
    </citation>
    <scope>NUCLEOTIDE SEQUENCE [LARGE SCALE GENOMIC DNA]</scope>
    <source>
        <strain evidence="4">CBS 366.77</strain>
    </source>
</reference>
<dbReference type="PANTHER" id="PTHR36509:SF2">
    <property type="entry name" value="BLL3101 PROTEIN"/>
    <property type="match status" value="1"/>
</dbReference>
<organism evidence="3 4">
    <name type="scientific">Aspergillus sclerotialis</name>
    <dbReference type="NCBI Taxonomy" id="2070753"/>
    <lineage>
        <taxon>Eukaryota</taxon>
        <taxon>Fungi</taxon>
        <taxon>Dikarya</taxon>
        <taxon>Ascomycota</taxon>
        <taxon>Pezizomycotina</taxon>
        <taxon>Eurotiomycetes</taxon>
        <taxon>Eurotiomycetidae</taxon>
        <taxon>Eurotiales</taxon>
        <taxon>Aspergillaceae</taxon>
        <taxon>Aspergillus</taxon>
        <taxon>Aspergillus subgen. Polypaecilum</taxon>
    </lineage>
</organism>
<dbReference type="Pfam" id="PF06742">
    <property type="entry name" value="DUF1214"/>
    <property type="match status" value="1"/>
</dbReference>
<dbReference type="EMBL" id="MVGC01000129">
    <property type="protein sequence ID" value="RJE23260.1"/>
    <property type="molecule type" value="Genomic_DNA"/>
</dbReference>
<comment type="caution">
    <text evidence="3">The sequence shown here is derived from an EMBL/GenBank/DDBJ whole genome shotgun (WGS) entry which is preliminary data.</text>
</comment>
<evidence type="ECO:0000313" key="3">
    <source>
        <dbReference type="EMBL" id="RJE23260.1"/>
    </source>
</evidence>
<dbReference type="PANTHER" id="PTHR36509">
    <property type="entry name" value="BLL3101 PROTEIN"/>
    <property type="match status" value="1"/>
</dbReference>
<protein>
    <recommendedName>
        <fullName evidence="5">DUF1254 domain-containing protein</fullName>
    </recommendedName>
</protein>
<dbReference type="InterPro" id="IPR037050">
    <property type="entry name" value="DUF1254_sf"/>
</dbReference>
<evidence type="ECO:0000259" key="1">
    <source>
        <dbReference type="Pfam" id="PF06742"/>
    </source>
</evidence>
<dbReference type="OrthoDB" id="2018906at2759"/>
<dbReference type="Proteomes" id="UP000266188">
    <property type="component" value="Unassembled WGS sequence"/>
</dbReference>
<dbReference type="SUPFAM" id="SSF160935">
    <property type="entry name" value="VPA0735-like"/>
    <property type="match status" value="1"/>
</dbReference>
<feature type="domain" description="DUF1214" evidence="1">
    <location>
        <begin position="357"/>
        <end position="447"/>
    </location>
</feature>
<evidence type="ECO:0008006" key="5">
    <source>
        <dbReference type="Google" id="ProtNLM"/>
    </source>
</evidence>
<dbReference type="AlphaFoldDB" id="A0A3A2ZL28"/>
<evidence type="ECO:0000259" key="2">
    <source>
        <dbReference type="Pfam" id="PF06863"/>
    </source>
</evidence>
<sequence length="468" mass="51901">MTIKPTAPGSGLDIPAQDALAFAYQYGYPLISYGRFSKKHRNTPNNTLIHERELIKAGWTSVVRPNNDTLYTFAFCDLSQGDLCFEAPVFDHRYWAFSFYDLYGNNYANIGSQAADKSGKYLLRYTKEGTTFGVSRDGVGQYMGCIDSPTPYGLFLARVAVEHTEADTKVVNNFQDEMKVSPVQRPSGSFAPPFDRSIFDKVAASQSGPVSEVEQVLRLTALLAPLNPPEVVQDRGWVATMLEKAGLKNGQFVQPPHTSLTDAVAAANMAPLALRSTAGFTRYLGNNWRSPSPLISGDFRSFYAARHFVATRGYLQPTADQSAYPSWYPEEGFPEPGKMETTIGPKQAILFSFSSKPKLKNTGFWSLTLYGPDTLLVANRLDRYSLGDRSDLRYPDGVSLKDREDGRFEVIVQPDDVVPPKRYENNWLPAPAGGGPISFTLRLFAPADQMFDGSYEYPKVTVIDAITE</sequence>
<dbReference type="Pfam" id="PF06863">
    <property type="entry name" value="DUF1254"/>
    <property type="match status" value="1"/>
</dbReference>
<evidence type="ECO:0000313" key="4">
    <source>
        <dbReference type="Proteomes" id="UP000266188"/>
    </source>
</evidence>
<dbReference type="InterPro" id="IPR037049">
    <property type="entry name" value="DUF1214_C_sf"/>
</dbReference>
<dbReference type="Gene3D" id="2.60.40.1610">
    <property type="entry name" value="Domain of unknown function DUF1254"/>
    <property type="match status" value="1"/>
</dbReference>
<accession>A0A3A2ZL28</accession>
<dbReference type="InterPro" id="IPR010679">
    <property type="entry name" value="DUF1254"/>
</dbReference>
<proteinExistence type="predicted"/>
<dbReference type="InterPro" id="IPR010621">
    <property type="entry name" value="DUF1214"/>
</dbReference>
<keyword evidence="4" id="KW-1185">Reference proteome</keyword>
<feature type="domain" description="DUF1254" evidence="2">
    <location>
        <begin position="46"/>
        <end position="182"/>
    </location>
</feature>
<name>A0A3A2ZL28_9EURO</name>
<dbReference type="Gene3D" id="2.60.120.600">
    <property type="entry name" value="Domain of unknown function DUF1214, C-terminal domain"/>
    <property type="match status" value="1"/>
</dbReference>
<gene>
    <name evidence="3" type="ORF">PHISCL_04417</name>
</gene>